<evidence type="ECO:0000259" key="9">
    <source>
        <dbReference type="PROSITE" id="PS51192"/>
    </source>
</evidence>
<feature type="domain" description="Helicase C-terminal" evidence="10">
    <location>
        <begin position="493"/>
        <end position="639"/>
    </location>
</feature>
<feature type="domain" description="Helicase ATP-binding" evidence="9">
    <location>
        <begin position="241"/>
        <end position="440"/>
    </location>
</feature>
<dbReference type="GO" id="GO:0003724">
    <property type="term" value="F:RNA helicase activity"/>
    <property type="evidence" value="ECO:0007669"/>
    <property type="project" value="UniProtKB-EC"/>
</dbReference>
<evidence type="ECO:0000313" key="11">
    <source>
        <dbReference type="EMBL" id="OWF54509.1"/>
    </source>
</evidence>
<keyword evidence="2 6" id="KW-0378">Hydrolase</keyword>
<reference evidence="11 12" key="1">
    <citation type="journal article" date="2017" name="Nat. Ecol. Evol.">
        <title>Scallop genome provides insights into evolution of bilaterian karyotype and development.</title>
        <authorList>
            <person name="Wang S."/>
            <person name="Zhang J."/>
            <person name="Jiao W."/>
            <person name="Li J."/>
            <person name="Xun X."/>
            <person name="Sun Y."/>
            <person name="Guo X."/>
            <person name="Huan P."/>
            <person name="Dong B."/>
            <person name="Zhang L."/>
            <person name="Hu X."/>
            <person name="Sun X."/>
            <person name="Wang J."/>
            <person name="Zhao C."/>
            <person name="Wang Y."/>
            <person name="Wang D."/>
            <person name="Huang X."/>
            <person name="Wang R."/>
            <person name="Lv J."/>
            <person name="Li Y."/>
            <person name="Zhang Z."/>
            <person name="Liu B."/>
            <person name="Lu W."/>
            <person name="Hui Y."/>
            <person name="Liang J."/>
            <person name="Zhou Z."/>
            <person name="Hou R."/>
            <person name="Li X."/>
            <person name="Liu Y."/>
            <person name="Li H."/>
            <person name="Ning X."/>
            <person name="Lin Y."/>
            <person name="Zhao L."/>
            <person name="Xing Q."/>
            <person name="Dou J."/>
            <person name="Li Y."/>
            <person name="Mao J."/>
            <person name="Guo H."/>
            <person name="Dou H."/>
            <person name="Li T."/>
            <person name="Mu C."/>
            <person name="Jiang W."/>
            <person name="Fu Q."/>
            <person name="Fu X."/>
            <person name="Miao Y."/>
            <person name="Liu J."/>
            <person name="Yu Q."/>
            <person name="Li R."/>
            <person name="Liao H."/>
            <person name="Li X."/>
            <person name="Kong Y."/>
            <person name="Jiang Z."/>
            <person name="Chourrout D."/>
            <person name="Li R."/>
            <person name="Bao Z."/>
        </authorList>
    </citation>
    <scope>NUCLEOTIDE SEQUENCE [LARGE SCALE GENOMIC DNA]</scope>
    <source>
        <strain evidence="11 12">PY_sf001</strain>
    </source>
</reference>
<dbReference type="CDD" id="cd17956">
    <property type="entry name" value="DEADc_DDX51"/>
    <property type="match status" value="1"/>
</dbReference>
<dbReference type="InterPro" id="IPR014001">
    <property type="entry name" value="Helicase_ATP-bd"/>
</dbReference>
<evidence type="ECO:0000256" key="3">
    <source>
        <dbReference type="ARBA" id="ARBA00022806"/>
    </source>
</evidence>
<protein>
    <recommendedName>
        <fullName evidence="7">ATP-dependent RNA helicase</fullName>
        <ecNumber evidence="7">3.6.4.13</ecNumber>
    </recommendedName>
</protein>
<dbReference type="Gene3D" id="3.40.50.300">
    <property type="entry name" value="P-loop containing nucleotide triphosphate hydrolases"/>
    <property type="match status" value="2"/>
</dbReference>
<evidence type="ECO:0000256" key="7">
    <source>
        <dbReference type="RuleBase" id="RU365068"/>
    </source>
</evidence>
<comment type="caution">
    <text evidence="11">The sequence shown here is derived from an EMBL/GenBank/DDBJ whole genome shotgun (WGS) entry which is preliminary data.</text>
</comment>
<dbReference type="PROSITE" id="PS51192">
    <property type="entry name" value="HELICASE_ATP_BIND_1"/>
    <property type="match status" value="1"/>
</dbReference>
<evidence type="ECO:0000313" key="12">
    <source>
        <dbReference type="Proteomes" id="UP000242188"/>
    </source>
</evidence>
<dbReference type="InterPro" id="IPR001650">
    <property type="entry name" value="Helicase_C-like"/>
</dbReference>
<dbReference type="GO" id="GO:0003723">
    <property type="term" value="F:RNA binding"/>
    <property type="evidence" value="ECO:0007669"/>
    <property type="project" value="UniProtKB-UniRule"/>
</dbReference>
<keyword evidence="4 6" id="KW-0067">ATP-binding</keyword>
<dbReference type="EMBL" id="NEDP02001021">
    <property type="protein sequence ID" value="OWF54509.1"/>
    <property type="molecule type" value="Genomic_DNA"/>
</dbReference>
<dbReference type="PROSITE" id="PS00039">
    <property type="entry name" value="DEAD_ATP_HELICASE"/>
    <property type="match status" value="1"/>
</dbReference>
<dbReference type="Pfam" id="PF00271">
    <property type="entry name" value="Helicase_C"/>
    <property type="match status" value="1"/>
</dbReference>
<evidence type="ECO:0000256" key="2">
    <source>
        <dbReference type="ARBA" id="ARBA00022801"/>
    </source>
</evidence>
<keyword evidence="12" id="KW-1185">Reference proteome</keyword>
<dbReference type="Proteomes" id="UP000242188">
    <property type="component" value="Unassembled WGS sequence"/>
</dbReference>
<dbReference type="Pfam" id="PF00270">
    <property type="entry name" value="DEAD"/>
    <property type="match status" value="1"/>
</dbReference>
<comment type="similarity">
    <text evidence="6">Belongs to the DEAD box helicase family.</text>
</comment>
<keyword evidence="5 7" id="KW-0694">RNA-binding</keyword>
<feature type="region of interest" description="Disordered" evidence="8">
    <location>
        <begin position="1"/>
        <end position="126"/>
    </location>
</feature>
<evidence type="ECO:0000256" key="4">
    <source>
        <dbReference type="ARBA" id="ARBA00022840"/>
    </source>
</evidence>
<dbReference type="PANTHER" id="PTHR24031">
    <property type="entry name" value="RNA HELICASE"/>
    <property type="match status" value="1"/>
</dbReference>
<comment type="function">
    <text evidence="7">RNA helicase.</text>
</comment>
<name>A0A210R0I5_MIZYE</name>
<dbReference type="CDD" id="cd18787">
    <property type="entry name" value="SF2_C_DEAD"/>
    <property type="match status" value="1"/>
</dbReference>
<dbReference type="AlphaFoldDB" id="A0A210R0I5"/>
<evidence type="ECO:0000256" key="5">
    <source>
        <dbReference type="ARBA" id="ARBA00022884"/>
    </source>
</evidence>
<evidence type="ECO:0000259" key="10">
    <source>
        <dbReference type="PROSITE" id="PS51194"/>
    </source>
</evidence>
<evidence type="ECO:0000256" key="1">
    <source>
        <dbReference type="ARBA" id="ARBA00022741"/>
    </source>
</evidence>
<feature type="compositionally biased region" description="Basic and acidic residues" evidence="8">
    <location>
        <begin position="29"/>
        <end position="53"/>
    </location>
</feature>
<dbReference type="EC" id="3.6.4.13" evidence="7"/>
<dbReference type="InterPro" id="IPR011545">
    <property type="entry name" value="DEAD/DEAH_box_helicase_dom"/>
</dbReference>
<dbReference type="InterPro" id="IPR000629">
    <property type="entry name" value="RNA-helicase_DEAD-box_CS"/>
</dbReference>
<comment type="catalytic activity">
    <reaction evidence="7">
        <text>ATP + H2O = ADP + phosphate + H(+)</text>
        <dbReference type="Rhea" id="RHEA:13065"/>
        <dbReference type="ChEBI" id="CHEBI:15377"/>
        <dbReference type="ChEBI" id="CHEBI:15378"/>
        <dbReference type="ChEBI" id="CHEBI:30616"/>
        <dbReference type="ChEBI" id="CHEBI:43474"/>
        <dbReference type="ChEBI" id="CHEBI:456216"/>
        <dbReference type="EC" id="3.6.4.13"/>
    </reaction>
</comment>
<dbReference type="SUPFAM" id="SSF52540">
    <property type="entry name" value="P-loop containing nucleoside triphosphate hydrolases"/>
    <property type="match status" value="2"/>
</dbReference>
<organism evidence="11 12">
    <name type="scientific">Mizuhopecten yessoensis</name>
    <name type="common">Japanese scallop</name>
    <name type="synonym">Patinopecten yessoensis</name>
    <dbReference type="NCBI Taxonomy" id="6573"/>
    <lineage>
        <taxon>Eukaryota</taxon>
        <taxon>Metazoa</taxon>
        <taxon>Spiralia</taxon>
        <taxon>Lophotrochozoa</taxon>
        <taxon>Mollusca</taxon>
        <taxon>Bivalvia</taxon>
        <taxon>Autobranchia</taxon>
        <taxon>Pteriomorphia</taxon>
        <taxon>Pectinida</taxon>
        <taxon>Pectinoidea</taxon>
        <taxon>Pectinidae</taxon>
        <taxon>Mizuhopecten</taxon>
    </lineage>
</organism>
<dbReference type="STRING" id="6573.A0A210R0I5"/>
<dbReference type="InterPro" id="IPR027417">
    <property type="entry name" value="P-loop_NTPase"/>
</dbReference>
<dbReference type="GO" id="GO:0016787">
    <property type="term" value="F:hydrolase activity"/>
    <property type="evidence" value="ECO:0007669"/>
    <property type="project" value="UniProtKB-KW"/>
</dbReference>
<dbReference type="SMART" id="SM00487">
    <property type="entry name" value="DEXDc"/>
    <property type="match status" value="1"/>
</dbReference>
<sequence length="681" mass="76393">MALFSVSRYMGDEATAIDKNQKELTASEILEKIKSEAKQRKAERESKSKKAIENDNTTTNNKLSKEVSDVEDISSGSRKKKKKRRTENETTEVDETSSKKKKKKKHKSDENGEEMQQKTENAMDEEENLLDESAVDLKGKEEVDVGDDTDVMDGEKKFPVLGNFQQKVVQKVNRVLPDWLANPNVITADLKSTTLPVGKMTGLDPDLVVQLQENNISHFFPVQMQVIPMLLDTLSVGGMVGKAGYWPSDICVSAPTGSGKTLAFVLPIIQALKGRVHRQVCALVVLPVKDLAVQVFKVFQTYIKGSDLKVGLLTGQKAFKLEQQTLVRRSLRGYQSLVDIIIATPGRLVDHINQTPGFDLSGLRFLVIDEADKMMELVKQDWLVRVENAVYKSTRPQPEILTAQSCLKPRIPLQKLLFSATLSQNPENLQQLNLFLPKLFTSLVKPASSVCEDATGQSADTEENQGEFVGKYTTPQGLSEYFVECTAATKPLIILHYLHNLMFTNVLCFVNSVESAHRLYHLIRLMGGKEVREFSSGLQTNRRKRILKEFSKGQIDIIICTDAMARGMDIDNVKFVISYDQTHNIKTYIHRVGRTARAGKVGTAITLLQNKEFYHFKKMTREAGKSRIKEQKVSEESLEPIVPAFKKALEEVPQILKVSNLMTRVGLQRDSDTQGKAARES</sequence>
<dbReference type="SMART" id="SM00490">
    <property type="entry name" value="HELICc"/>
    <property type="match status" value="1"/>
</dbReference>
<keyword evidence="3 6" id="KW-0347">Helicase</keyword>
<evidence type="ECO:0000256" key="6">
    <source>
        <dbReference type="RuleBase" id="RU000492"/>
    </source>
</evidence>
<proteinExistence type="inferred from homology"/>
<dbReference type="PROSITE" id="PS51194">
    <property type="entry name" value="HELICASE_CTER"/>
    <property type="match status" value="1"/>
</dbReference>
<dbReference type="GO" id="GO:0005524">
    <property type="term" value="F:ATP binding"/>
    <property type="evidence" value="ECO:0007669"/>
    <property type="project" value="UniProtKB-UniRule"/>
</dbReference>
<gene>
    <name evidence="11" type="ORF">KP79_PYT18312</name>
</gene>
<comment type="domain">
    <text evidence="7">The Q motif is unique to and characteristic of the DEAD box family of RNA helicases and controls ATP binding and hydrolysis.</text>
</comment>
<dbReference type="OrthoDB" id="3370at2759"/>
<keyword evidence="1 6" id="KW-0547">Nucleotide-binding</keyword>
<accession>A0A210R0I5</accession>
<evidence type="ECO:0000256" key="8">
    <source>
        <dbReference type="SAM" id="MobiDB-lite"/>
    </source>
</evidence>